<evidence type="ECO:0000313" key="4">
    <source>
        <dbReference type="Proteomes" id="UP000053091"/>
    </source>
</evidence>
<keyword evidence="4" id="KW-1185">Reference proteome</keyword>
<comment type="similarity">
    <text evidence="1">Belongs to the PUR DNA-binding protein family.</text>
</comment>
<reference evidence="3" key="1">
    <citation type="journal article" date="2015" name="Genome Announc.">
        <title>Draft Genome Sequence of Bacteroidales Strain TBC1, a Novel Isolate from a Methanogenic Wastewater Treatment System.</title>
        <authorList>
            <person name="Tourlousse D.M."/>
            <person name="Matsuura N."/>
            <person name="Sun L."/>
            <person name="Toyonaga M."/>
            <person name="Kuroda K."/>
            <person name="Ohashi A."/>
            <person name="Cruz R."/>
            <person name="Yamaguchi T."/>
            <person name="Sekiguchi Y."/>
        </authorList>
    </citation>
    <scope>NUCLEOTIDE SEQUENCE [LARGE SCALE GENOMIC DNA]</scope>
    <source>
        <strain evidence="3">TBC1</strain>
    </source>
</reference>
<protein>
    <recommendedName>
        <fullName evidence="5">DNA-binding protein</fullName>
    </recommendedName>
</protein>
<accession>A0A0S7BVY9</accession>
<dbReference type="AlphaFoldDB" id="A0A0S7BVY9"/>
<dbReference type="EMBL" id="DF968182">
    <property type="protein sequence ID" value="GAP42731.1"/>
    <property type="molecule type" value="Genomic_DNA"/>
</dbReference>
<evidence type="ECO:0000256" key="1">
    <source>
        <dbReference type="ARBA" id="ARBA00009251"/>
    </source>
</evidence>
<organism evidence="3">
    <name type="scientific">Lentimicrobium saccharophilum</name>
    <dbReference type="NCBI Taxonomy" id="1678841"/>
    <lineage>
        <taxon>Bacteria</taxon>
        <taxon>Pseudomonadati</taxon>
        <taxon>Bacteroidota</taxon>
        <taxon>Bacteroidia</taxon>
        <taxon>Bacteroidales</taxon>
        <taxon>Lentimicrobiaceae</taxon>
        <taxon>Lentimicrobium</taxon>
    </lineage>
</organism>
<proteinExistence type="inferred from homology"/>
<dbReference type="GO" id="GO:0032422">
    <property type="term" value="F:purine-rich negative regulatory element binding"/>
    <property type="evidence" value="ECO:0007669"/>
    <property type="project" value="InterPro"/>
</dbReference>
<evidence type="ECO:0000256" key="2">
    <source>
        <dbReference type="ARBA" id="ARBA00023125"/>
    </source>
</evidence>
<dbReference type="Proteomes" id="UP000053091">
    <property type="component" value="Unassembled WGS sequence"/>
</dbReference>
<dbReference type="Gene3D" id="3.10.450.700">
    <property type="match status" value="1"/>
</dbReference>
<dbReference type="OrthoDB" id="765973at2"/>
<sequence>MEESSTRNNVDVYTNIIKAGKRTYFFDVKLTKSGEKYLTITESKRRYDEEQDKFIYEKHKIFLYREDFENFIHGLSGAVAFIDADNKGLDAELSAAGASNSSDLSAEDFGL</sequence>
<dbReference type="InterPro" id="IPR006628">
    <property type="entry name" value="PUR-bd_fam"/>
</dbReference>
<dbReference type="Pfam" id="PF11680">
    <property type="entry name" value="DUF3276"/>
    <property type="match status" value="1"/>
</dbReference>
<evidence type="ECO:0008006" key="5">
    <source>
        <dbReference type="Google" id="ProtNLM"/>
    </source>
</evidence>
<dbReference type="RefSeq" id="WP_062038989.1">
    <property type="nucleotide sequence ID" value="NZ_DF968182.1"/>
</dbReference>
<name>A0A0S7BVY9_9BACT</name>
<dbReference type="STRING" id="1678841.TBC1_11870"/>
<keyword evidence="2" id="KW-0238">DNA-binding</keyword>
<evidence type="ECO:0000313" key="3">
    <source>
        <dbReference type="EMBL" id="GAP42731.1"/>
    </source>
</evidence>
<dbReference type="PATRIC" id="fig|1678841.3.peg.985"/>
<dbReference type="GO" id="GO:0000977">
    <property type="term" value="F:RNA polymerase II transcription regulatory region sequence-specific DNA binding"/>
    <property type="evidence" value="ECO:0007669"/>
    <property type="project" value="InterPro"/>
</dbReference>
<gene>
    <name evidence="3" type="ORF">TBC1_11870</name>
</gene>